<reference evidence="3" key="1">
    <citation type="submission" date="2024-06" db="EMBL/GenBank/DDBJ databases">
        <authorList>
            <person name="Ryan C."/>
        </authorList>
    </citation>
    <scope>NUCLEOTIDE SEQUENCE [LARGE SCALE GENOMIC DNA]</scope>
</reference>
<protein>
    <recommendedName>
        <fullName evidence="1">F-box domain-containing protein</fullName>
    </recommendedName>
</protein>
<dbReference type="InterPro" id="IPR055302">
    <property type="entry name" value="F-box_dom-containing"/>
</dbReference>
<evidence type="ECO:0000259" key="1">
    <source>
        <dbReference type="PROSITE" id="PS50181"/>
    </source>
</evidence>
<feature type="domain" description="F-box" evidence="1">
    <location>
        <begin position="76"/>
        <end position="128"/>
    </location>
</feature>
<dbReference type="Gene3D" id="1.20.1280.50">
    <property type="match status" value="1"/>
</dbReference>
<dbReference type="SUPFAM" id="SSF52047">
    <property type="entry name" value="RNI-like"/>
    <property type="match status" value="1"/>
</dbReference>
<evidence type="ECO:0000313" key="3">
    <source>
        <dbReference type="Proteomes" id="UP001497457"/>
    </source>
</evidence>
<keyword evidence="3" id="KW-1185">Reference proteome</keyword>
<organism evidence="2 3">
    <name type="scientific">Urochloa decumbens</name>
    <dbReference type="NCBI Taxonomy" id="240449"/>
    <lineage>
        <taxon>Eukaryota</taxon>
        <taxon>Viridiplantae</taxon>
        <taxon>Streptophyta</taxon>
        <taxon>Embryophyta</taxon>
        <taxon>Tracheophyta</taxon>
        <taxon>Spermatophyta</taxon>
        <taxon>Magnoliopsida</taxon>
        <taxon>Liliopsida</taxon>
        <taxon>Poales</taxon>
        <taxon>Poaceae</taxon>
        <taxon>PACMAD clade</taxon>
        <taxon>Panicoideae</taxon>
        <taxon>Panicodae</taxon>
        <taxon>Paniceae</taxon>
        <taxon>Melinidinae</taxon>
        <taxon>Urochloa</taxon>
    </lineage>
</organism>
<reference evidence="2 3" key="2">
    <citation type="submission" date="2024-10" db="EMBL/GenBank/DDBJ databases">
        <authorList>
            <person name="Ryan C."/>
        </authorList>
    </citation>
    <scope>NUCLEOTIDE SEQUENCE [LARGE SCALE GENOMIC DNA]</scope>
</reference>
<dbReference type="PANTHER" id="PTHR32141">
    <property type="match status" value="1"/>
</dbReference>
<dbReference type="SUPFAM" id="SSF81383">
    <property type="entry name" value="F-box domain"/>
    <property type="match status" value="1"/>
</dbReference>
<gene>
    <name evidence="2" type="ORF">URODEC1_LOCUS77023</name>
</gene>
<dbReference type="Pfam" id="PF00646">
    <property type="entry name" value="F-box"/>
    <property type="match status" value="1"/>
</dbReference>
<dbReference type="EMBL" id="OZ075113">
    <property type="protein sequence ID" value="CAL5023567.1"/>
    <property type="molecule type" value="Genomic_DNA"/>
</dbReference>
<sequence length="537" mass="58852">MAATISASFFWPPPGTLSTDDTTIAAMRHGLDPGTLSVYENTVLGFLYAFLPKPPVSLVATLSSAAAAGTEEGEGTDRISALPDELLGRIVARLPAKDGARTAALSTRWRGLWRSAPLVLVDTHFLPRGGADGRPPRPGPASRAVCRAVSAALRTHPGPFPFVSLSCGFMKAVDADRAVLAFWFQHFATKGVEELVFVNRPSHLAGLRLPAALFSCACLRRLYLVAWRFVDTARLPRGASFPNLQELVLGGVAMEDRDLDFLLAASPVLETLAIVGNVKKMHARLASHSLRCAQFCLADIDEVAVVDAPSLERLFIWQGLGQRRGGRIRIQIGRAPRLSMLGYLKPGMHLLEIGNTIIKPRTRPSPKTTVPSVQMLALYLHFRIQNEVKILASFLRGFPNVETLCIQSVETHEPTGSVNLQFWQGTSPIKCVLSQLKMLMFREFHGDESEFAFLMFVAENAQVLEKMILVMELRAPSAPEELFTKMTALRTARWASGSNKLGYLISQPGVGGKDTWDTWDLKAASDFKCNDPFLCCL</sequence>
<dbReference type="AlphaFoldDB" id="A0ABC9CNW3"/>
<dbReference type="Pfam" id="PF24758">
    <property type="entry name" value="LRR_At5g56370"/>
    <property type="match status" value="1"/>
</dbReference>
<name>A0ABC9CNW3_9POAL</name>
<dbReference type="PANTHER" id="PTHR32141:SF105">
    <property type="entry name" value="OS02G0178200 PROTEIN"/>
    <property type="match status" value="1"/>
</dbReference>
<dbReference type="PROSITE" id="PS50181">
    <property type="entry name" value="FBOX"/>
    <property type="match status" value="1"/>
</dbReference>
<evidence type="ECO:0000313" key="2">
    <source>
        <dbReference type="EMBL" id="CAL5023567.1"/>
    </source>
</evidence>
<dbReference type="InterPro" id="IPR006566">
    <property type="entry name" value="FBD"/>
</dbReference>
<proteinExistence type="predicted"/>
<dbReference type="InterPro" id="IPR001810">
    <property type="entry name" value="F-box_dom"/>
</dbReference>
<dbReference type="InterPro" id="IPR053781">
    <property type="entry name" value="F-box_AtFBL13-like"/>
</dbReference>
<dbReference type="CDD" id="cd22160">
    <property type="entry name" value="F-box_AtFBL13-like"/>
    <property type="match status" value="1"/>
</dbReference>
<dbReference type="InterPro" id="IPR055411">
    <property type="entry name" value="LRR_FXL15/At3g58940/PEG3-like"/>
</dbReference>
<dbReference type="Proteomes" id="UP001497457">
    <property type="component" value="Chromosome 3rd"/>
</dbReference>
<dbReference type="Pfam" id="PF08387">
    <property type="entry name" value="FBD"/>
    <property type="match status" value="1"/>
</dbReference>
<dbReference type="InterPro" id="IPR036047">
    <property type="entry name" value="F-box-like_dom_sf"/>
</dbReference>
<accession>A0ABC9CNW3</accession>